<keyword evidence="2" id="KW-1185">Reference proteome</keyword>
<accession>A0A8X6YU94</accession>
<reference evidence="1" key="1">
    <citation type="submission" date="2020-08" db="EMBL/GenBank/DDBJ databases">
        <title>Multicomponent nature underlies the extraordinary mechanical properties of spider dragline silk.</title>
        <authorList>
            <person name="Kono N."/>
            <person name="Nakamura H."/>
            <person name="Mori M."/>
            <person name="Yoshida Y."/>
            <person name="Ohtoshi R."/>
            <person name="Malay A.D."/>
            <person name="Moran D.A.P."/>
            <person name="Tomita M."/>
            <person name="Numata K."/>
            <person name="Arakawa K."/>
        </authorList>
    </citation>
    <scope>NUCLEOTIDE SEQUENCE</scope>
</reference>
<proteinExistence type="predicted"/>
<dbReference type="AlphaFoldDB" id="A0A8X6YU94"/>
<sequence length="195" mass="22224">MFCKSGPFHHKSLAASSFTSSPRERTSAGLTSDEICFHWKSLDNCWICDTRLPAKVLSWFGGPELLRKNFSFGNDRTKKSKWIVNAYDLGQDALFGIAVIKTDVGFLSKGIIYTVQNHAQSLYLDFFRISVKWKFFLRSGWRKKGSCTTYAASFLLFEEAVLILTEGFQIPFIQKNPRDNRPCKSPEGESLKPME</sequence>
<name>A0A8X6YU94_9ARAC</name>
<evidence type="ECO:0000313" key="2">
    <source>
        <dbReference type="Proteomes" id="UP000886998"/>
    </source>
</evidence>
<dbReference type="Proteomes" id="UP000886998">
    <property type="component" value="Unassembled WGS sequence"/>
</dbReference>
<organism evidence="1 2">
    <name type="scientific">Trichonephila inaurata madagascariensis</name>
    <dbReference type="NCBI Taxonomy" id="2747483"/>
    <lineage>
        <taxon>Eukaryota</taxon>
        <taxon>Metazoa</taxon>
        <taxon>Ecdysozoa</taxon>
        <taxon>Arthropoda</taxon>
        <taxon>Chelicerata</taxon>
        <taxon>Arachnida</taxon>
        <taxon>Araneae</taxon>
        <taxon>Araneomorphae</taxon>
        <taxon>Entelegynae</taxon>
        <taxon>Araneoidea</taxon>
        <taxon>Nephilidae</taxon>
        <taxon>Trichonephila</taxon>
        <taxon>Trichonephila inaurata</taxon>
    </lineage>
</organism>
<dbReference type="EMBL" id="BMAV01022334">
    <property type="protein sequence ID" value="GFY77161.1"/>
    <property type="molecule type" value="Genomic_DNA"/>
</dbReference>
<evidence type="ECO:0000313" key="1">
    <source>
        <dbReference type="EMBL" id="GFY77161.1"/>
    </source>
</evidence>
<protein>
    <submittedName>
        <fullName evidence="1">Uncharacterized protein</fullName>
    </submittedName>
</protein>
<gene>
    <name evidence="1" type="primary">AVEN_224874_1</name>
    <name evidence="1" type="ORF">TNIN_146251</name>
</gene>
<comment type="caution">
    <text evidence="1">The sequence shown here is derived from an EMBL/GenBank/DDBJ whole genome shotgun (WGS) entry which is preliminary data.</text>
</comment>